<keyword evidence="2" id="KW-0012">Acyltransferase</keyword>
<dbReference type="InterPro" id="IPR016181">
    <property type="entry name" value="Acyl_CoA_acyltransferase"/>
</dbReference>
<keyword evidence="1 4" id="KW-0808">Transferase</keyword>
<dbReference type="Pfam" id="PF13508">
    <property type="entry name" value="Acetyltransf_7"/>
    <property type="match status" value="1"/>
</dbReference>
<evidence type="ECO:0000259" key="3">
    <source>
        <dbReference type="PROSITE" id="PS51186"/>
    </source>
</evidence>
<feature type="domain" description="N-acetyltransferase" evidence="3">
    <location>
        <begin position="13"/>
        <end position="158"/>
    </location>
</feature>
<dbReference type="InterPro" id="IPR000182">
    <property type="entry name" value="GNAT_dom"/>
</dbReference>
<dbReference type="GO" id="GO:0016747">
    <property type="term" value="F:acyltransferase activity, transferring groups other than amino-acyl groups"/>
    <property type="evidence" value="ECO:0007669"/>
    <property type="project" value="InterPro"/>
</dbReference>
<evidence type="ECO:0000256" key="1">
    <source>
        <dbReference type="ARBA" id="ARBA00022679"/>
    </source>
</evidence>
<dbReference type="InterPro" id="IPR050832">
    <property type="entry name" value="Bact_Acetyltransf"/>
</dbReference>
<reference evidence="4 5" key="1">
    <citation type="submission" date="2005-09" db="EMBL/GenBank/DDBJ databases">
        <authorList>
            <person name="Woods D.E."/>
            <person name="Nierman W.C."/>
        </authorList>
    </citation>
    <scope>NUCLEOTIDE SEQUENCE [LARGE SCALE GENOMIC DNA]</scope>
    <source>
        <strain evidence="4 5">1710b</strain>
    </source>
</reference>
<proteinExistence type="predicted"/>
<name>Q3JWJ2_BURP1</name>
<dbReference type="EnsemblBacteria" id="ABA49811">
    <property type="protein sequence ID" value="ABA49811"/>
    <property type="gene ID" value="BURPS1710b_0646"/>
</dbReference>
<sequence>MRCRSWVNIDMTIVVRAARRTDWPALRALYLHARRDTFAWLPAERFAAGDFDEHTRGEALLVAQARDEGIVGFVSVWEPERFVHHLYVAGTRLREGIGAALLRALPGWPAARYRLKCLVRNERALAFYRAHGFVEIDSGVSADGEYRLLGTREAATAARPGKRD</sequence>
<evidence type="ECO:0000256" key="2">
    <source>
        <dbReference type="ARBA" id="ARBA00023315"/>
    </source>
</evidence>
<protein>
    <submittedName>
        <fullName evidence="4">Acetyltransferase, GNAT family</fullName>
    </submittedName>
</protein>
<dbReference type="HOGENOM" id="CLU_013985_21_3_4"/>
<dbReference type="PANTHER" id="PTHR43877:SF2">
    <property type="entry name" value="AMINOALKYLPHOSPHONATE N-ACETYLTRANSFERASE-RELATED"/>
    <property type="match status" value="1"/>
</dbReference>
<dbReference type="KEGG" id="bpm:BURPS1710b_0646"/>
<organism evidence="4 5">
    <name type="scientific">Burkholderia pseudomallei (strain 1710b)</name>
    <dbReference type="NCBI Taxonomy" id="320372"/>
    <lineage>
        <taxon>Bacteria</taxon>
        <taxon>Pseudomonadati</taxon>
        <taxon>Pseudomonadota</taxon>
        <taxon>Betaproteobacteria</taxon>
        <taxon>Burkholderiales</taxon>
        <taxon>Burkholderiaceae</taxon>
        <taxon>Burkholderia</taxon>
        <taxon>pseudomallei group</taxon>
    </lineage>
</organism>
<dbReference type="EMBL" id="CP000124">
    <property type="protein sequence ID" value="ABA49811.1"/>
    <property type="molecule type" value="Genomic_DNA"/>
</dbReference>
<accession>Q3JWJ2</accession>
<dbReference type="AlphaFoldDB" id="Q3JWJ2"/>
<dbReference type="PANTHER" id="PTHR43877">
    <property type="entry name" value="AMINOALKYLPHOSPHONATE N-ACETYLTRANSFERASE-RELATED-RELATED"/>
    <property type="match status" value="1"/>
</dbReference>
<dbReference type="Gene3D" id="3.40.630.30">
    <property type="match status" value="1"/>
</dbReference>
<evidence type="ECO:0000313" key="5">
    <source>
        <dbReference type="Proteomes" id="UP000002700"/>
    </source>
</evidence>
<dbReference type="SUPFAM" id="SSF55729">
    <property type="entry name" value="Acyl-CoA N-acyltransferases (Nat)"/>
    <property type="match status" value="1"/>
</dbReference>
<dbReference type="Proteomes" id="UP000002700">
    <property type="component" value="Chromosome I"/>
</dbReference>
<evidence type="ECO:0000313" key="4">
    <source>
        <dbReference type="EMBL" id="ABA49811.1"/>
    </source>
</evidence>
<dbReference type="PROSITE" id="PS51186">
    <property type="entry name" value="GNAT"/>
    <property type="match status" value="1"/>
</dbReference>
<gene>
    <name evidence="4" type="ordered locus">BURPS1710b_0646</name>
</gene>